<evidence type="ECO:0000256" key="5">
    <source>
        <dbReference type="ARBA" id="ARBA00023002"/>
    </source>
</evidence>
<dbReference type="PANTHER" id="PTHR48083">
    <property type="entry name" value="MEDIUM-CHAIN SPECIFIC ACYL-COA DEHYDROGENASE, MITOCHONDRIAL-RELATED"/>
    <property type="match status" value="1"/>
</dbReference>
<dbReference type="InterPro" id="IPR036250">
    <property type="entry name" value="AcylCo_DH-like_C"/>
</dbReference>
<dbReference type="Pfam" id="PF02770">
    <property type="entry name" value="Acyl-CoA_dh_M"/>
    <property type="match status" value="1"/>
</dbReference>
<keyword evidence="4 6" id="KW-0274">FAD</keyword>
<feature type="domain" description="Acyl-CoA dehydrogenase/oxidase N-terminal" evidence="10">
    <location>
        <begin position="54"/>
        <end position="133"/>
    </location>
</feature>
<dbReference type="Pfam" id="PF00441">
    <property type="entry name" value="Acyl-CoA_dh_1"/>
    <property type="match status" value="1"/>
</dbReference>
<proteinExistence type="inferred from homology"/>
<feature type="domain" description="Acyl-CoA oxidase/dehydrogenase middle" evidence="9">
    <location>
        <begin position="163"/>
        <end position="246"/>
    </location>
</feature>
<dbReference type="RefSeq" id="WP_397088509.1">
    <property type="nucleotide sequence ID" value="NZ_JBITGY010000010.1"/>
</dbReference>
<dbReference type="GO" id="GO:0016491">
    <property type="term" value="F:oxidoreductase activity"/>
    <property type="evidence" value="ECO:0007669"/>
    <property type="project" value="UniProtKB-KW"/>
</dbReference>
<accession>A0ABW7Z402</accession>
<dbReference type="InterPro" id="IPR050741">
    <property type="entry name" value="Acyl-CoA_dehydrogenase"/>
</dbReference>
<evidence type="ECO:0000259" key="8">
    <source>
        <dbReference type="Pfam" id="PF00441"/>
    </source>
</evidence>
<name>A0ABW7Z402_9ACTN</name>
<evidence type="ECO:0000259" key="9">
    <source>
        <dbReference type="Pfam" id="PF02770"/>
    </source>
</evidence>
<dbReference type="InterPro" id="IPR037069">
    <property type="entry name" value="AcylCoA_DH/ox_N_sf"/>
</dbReference>
<dbReference type="SUPFAM" id="SSF47203">
    <property type="entry name" value="Acyl-CoA dehydrogenase C-terminal domain-like"/>
    <property type="match status" value="1"/>
</dbReference>
<evidence type="ECO:0000313" key="12">
    <source>
        <dbReference type="Proteomes" id="UP001612741"/>
    </source>
</evidence>
<gene>
    <name evidence="11" type="ORF">ACIBG2_36355</name>
</gene>
<comment type="cofactor">
    <cofactor evidence="1 6">
        <name>FAD</name>
        <dbReference type="ChEBI" id="CHEBI:57692"/>
    </cofactor>
</comment>
<reference evidence="11 12" key="1">
    <citation type="submission" date="2024-10" db="EMBL/GenBank/DDBJ databases">
        <title>The Natural Products Discovery Center: Release of the First 8490 Sequenced Strains for Exploring Actinobacteria Biosynthetic Diversity.</title>
        <authorList>
            <person name="Kalkreuter E."/>
            <person name="Kautsar S.A."/>
            <person name="Yang D."/>
            <person name="Bader C.D."/>
            <person name="Teijaro C.N."/>
            <person name="Fluegel L."/>
            <person name="Davis C.M."/>
            <person name="Simpson J.R."/>
            <person name="Lauterbach L."/>
            <person name="Steele A.D."/>
            <person name="Gui C."/>
            <person name="Meng S."/>
            <person name="Li G."/>
            <person name="Viehrig K."/>
            <person name="Ye F."/>
            <person name="Su P."/>
            <person name="Kiefer A.F."/>
            <person name="Nichols A."/>
            <person name="Cepeda A.J."/>
            <person name="Yan W."/>
            <person name="Fan B."/>
            <person name="Jiang Y."/>
            <person name="Adhikari A."/>
            <person name="Zheng C.-J."/>
            <person name="Schuster L."/>
            <person name="Cowan T.M."/>
            <person name="Smanski M.J."/>
            <person name="Chevrette M.G."/>
            <person name="De Carvalho L.P.S."/>
            <person name="Shen B."/>
        </authorList>
    </citation>
    <scope>NUCLEOTIDE SEQUENCE [LARGE SCALE GENOMIC DNA]</scope>
    <source>
        <strain evidence="11 12">NPDC050545</strain>
    </source>
</reference>
<comment type="similarity">
    <text evidence="2 6">Belongs to the acyl-CoA dehydrogenase family.</text>
</comment>
<dbReference type="InterPro" id="IPR013786">
    <property type="entry name" value="AcylCoA_DH/ox_N"/>
</dbReference>
<keyword evidence="12" id="KW-1185">Reference proteome</keyword>
<evidence type="ECO:0000256" key="4">
    <source>
        <dbReference type="ARBA" id="ARBA00022827"/>
    </source>
</evidence>
<dbReference type="InterPro" id="IPR009100">
    <property type="entry name" value="AcylCoA_DH/oxidase_NM_dom_sf"/>
</dbReference>
<dbReference type="Gene3D" id="1.10.540.10">
    <property type="entry name" value="Acyl-CoA dehydrogenase/oxidase, N-terminal domain"/>
    <property type="match status" value="1"/>
</dbReference>
<feature type="region of interest" description="Disordered" evidence="7">
    <location>
        <begin position="1"/>
        <end position="20"/>
    </location>
</feature>
<evidence type="ECO:0000259" key="10">
    <source>
        <dbReference type="Pfam" id="PF02771"/>
    </source>
</evidence>
<keyword evidence="3 6" id="KW-0285">Flavoprotein</keyword>
<organism evidence="11 12">
    <name type="scientific">Nonomuraea typhae</name>
    <dbReference type="NCBI Taxonomy" id="2603600"/>
    <lineage>
        <taxon>Bacteria</taxon>
        <taxon>Bacillati</taxon>
        <taxon>Actinomycetota</taxon>
        <taxon>Actinomycetes</taxon>
        <taxon>Streptosporangiales</taxon>
        <taxon>Streptosporangiaceae</taxon>
        <taxon>Nonomuraea</taxon>
    </lineage>
</organism>
<dbReference type="EC" id="1.-.-.-" evidence="11"/>
<evidence type="ECO:0000256" key="2">
    <source>
        <dbReference type="ARBA" id="ARBA00009347"/>
    </source>
</evidence>
<dbReference type="EMBL" id="JBITGY010000010">
    <property type="protein sequence ID" value="MFI6502899.1"/>
    <property type="molecule type" value="Genomic_DNA"/>
</dbReference>
<evidence type="ECO:0000313" key="11">
    <source>
        <dbReference type="EMBL" id="MFI6502899.1"/>
    </source>
</evidence>
<dbReference type="InterPro" id="IPR009075">
    <property type="entry name" value="AcylCo_DH/oxidase_C"/>
</dbReference>
<dbReference type="Gene3D" id="1.20.140.10">
    <property type="entry name" value="Butyryl-CoA Dehydrogenase, subunit A, domain 3"/>
    <property type="match status" value="1"/>
</dbReference>
<feature type="domain" description="Acyl-CoA dehydrogenase/oxidase C-terminal" evidence="8">
    <location>
        <begin position="262"/>
        <end position="411"/>
    </location>
</feature>
<dbReference type="Pfam" id="PF02771">
    <property type="entry name" value="Acyl-CoA_dh_N"/>
    <property type="match status" value="1"/>
</dbReference>
<evidence type="ECO:0000256" key="3">
    <source>
        <dbReference type="ARBA" id="ARBA00022630"/>
    </source>
</evidence>
<dbReference type="SUPFAM" id="SSF56645">
    <property type="entry name" value="Acyl-CoA dehydrogenase NM domain-like"/>
    <property type="match status" value="1"/>
</dbReference>
<dbReference type="Gene3D" id="2.40.110.10">
    <property type="entry name" value="Butyryl-CoA Dehydrogenase, subunit A, domain 2"/>
    <property type="match status" value="1"/>
</dbReference>
<protein>
    <submittedName>
        <fullName evidence="11">Acyl-CoA dehydrogenase family protein</fullName>
        <ecNumber evidence="11">1.-.-.-</ecNumber>
    </submittedName>
</protein>
<dbReference type="InterPro" id="IPR006091">
    <property type="entry name" value="Acyl-CoA_Oxase/DH_mid-dom"/>
</dbReference>
<comment type="caution">
    <text evidence="11">The sequence shown here is derived from an EMBL/GenBank/DDBJ whole genome shotgun (WGS) entry which is preliminary data.</text>
</comment>
<evidence type="ECO:0000256" key="7">
    <source>
        <dbReference type="SAM" id="MobiDB-lite"/>
    </source>
</evidence>
<dbReference type="InterPro" id="IPR046373">
    <property type="entry name" value="Acyl-CoA_Oxase/DH_mid-dom_sf"/>
</dbReference>
<evidence type="ECO:0000256" key="1">
    <source>
        <dbReference type="ARBA" id="ARBA00001974"/>
    </source>
</evidence>
<sequence length="416" mass="44624">MDSPLLGGNPVAPSRDLFHSSQSGGNIHKFPTYPEMGMFVSELWGAPECPRHVRDLRDRVARFVAGRVVPHEAELDAGGATARDLVHRLKREAIAEGLWGLPLPPELGGAGLSLPDYAHVAEAEGASDHGPAVLGSTALLDMTVLGDHPDHLHRLARGELTLCNAMTEPDTPGSDPSLITTRARPEADGSWTLHGRKWFVTGADRADLALVLARAPAGPSAFLVPAGSPGFRLVRELTVLGAGGQWELTLDAAPGQLVGTEGKGLRVAGRRVRLGRLLRCLRWLGQARRAFLLMRRRARQRTLSTGRLADHQLVQALVFDALLAIRTTRPLVFQVAAQLEAGRDARRDTALAKVAAARMLQQVSDAAVQVYGAAGLGPDTPLPALFRMGRMARLLDGPDELHITTVARGVLDERPA</sequence>
<dbReference type="Proteomes" id="UP001612741">
    <property type="component" value="Unassembled WGS sequence"/>
</dbReference>
<evidence type="ECO:0000256" key="6">
    <source>
        <dbReference type="RuleBase" id="RU362125"/>
    </source>
</evidence>
<keyword evidence="5 6" id="KW-0560">Oxidoreductase</keyword>